<dbReference type="EMBL" id="ML208626">
    <property type="protein sequence ID" value="TFK61816.1"/>
    <property type="molecule type" value="Genomic_DNA"/>
</dbReference>
<evidence type="ECO:0000313" key="2">
    <source>
        <dbReference type="Proteomes" id="UP000308600"/>
    </source>
</evidence>
<keyword evidence="2" id="KW-1185">Reference proteome</keyword>
<dbReference type="Proteomes" id="UP000308600">
    <property type="component" value="Unassembled WGS sequence"/>
</dbReference>
<gene>
    <name evidence="1" type="ORF">BDN72DRAFT_777823</name>
</gene>
<name>A0ACD3A851_9AGAR</name>
<protein>
    <submittedName>
        <fullName evidence="1">Uncharacterized protein</fullName>
    </submittedName>
</protein>
<organism evidence="1 2">
    <name type="scientific">Pluteus cervinus</name>
    <dbReference type="NCBI Taxonomy" id="181527"/>
    <lineage>
        <taxon>Eukaryota</taxon>
        <taxon>Fungi</taxon>
        <taxon>Dikarya</taxon>
        <taxon>Basidiomycota</taxon>
        <taxon>Agaricomycotina</taxon>
        <taxon>Agaricomycetes</taxon>
        <taxon>Agaricomycetidae</taxon>
        <taxon>Agaricales</taxon>
        <taxon>Pluteineae</taxon>
        <taxon>Pluteaceae</taxon>
        <taxon>Pluteus</taxon>
    </lineage>
</organism>
<sequence length="183" mass="21709">LGFRPKDYQPSTVDYTVYEEKRNMVINSPTGRAALKRGGILWRLAMEYFHNTEDAIQALLSKPDLLMSSNGVRYDNTYQDDWLSEEEEQLICGVYKVYNDDSKLIHTQWWITWEKAGLNMGYWTPNCEVWFQMRYNSIRDGTAKLRTAEQWRDAIKMKRKSTQRVLEGNEILMKEFLEGERFP</sequence>
<feature type="non-terminal residue" evidence="1">
    <location>
        <position position="1"/>
    </location>
</feature>
<reference evidence="1 2" key="1">
    <citation type="journal article" date="2019" name="Nat. Ecol. Evol.">
        <title>Megaphylogeny resolves global patterns of mushroom evolution.</title>
        <authorList>
            <person name="Varga T."/>
            <person name="Krizsan K."/>
            <person name="Foldi C."/>
            <person name="Dima B."/>
            <person name="Sanchez-Garcia M."/>
            <person name="Sanchez-Ramirez S."/>
            <person name="Szollosi G.J."/>
            <person name="Szarkandi J.G."/>
            <person name="Papp V."/>
            <person name="Albert L."/>
            <person name="Andreopoulos W."/>
            <person name="Angelini C."/>
            <person name="Antonin V."/>
            <person name="Barry K.W."/>
            <person name="Bougher N.L."/>
            <person name="Buchanan P."/>
            <person name="Buyck B."/>
            <person name="Bense V."/>
            <person name="Catcheside P."/>
            <person name="Chovatia M."/>
            <person name="Cooper J."/>
            <person name="Damon W."/>
            <person name="Desjardin D."/>
            <person name="Finy P."/>
            <person name="Geml J."/>
            <person name="Haridas S."/>
            <person name="Hughes K."/>
            <person name="Justo A."/>
            <person name="Karasinski D."/>
            <person name="Kautmanova I."/>
            <person name="Kiss B."/>
            <person name="Kocsube S."/>
            <person name="Kotiranta H."/>
            <person name="LaButti K.M."/>
            <person name="Lechner B.E."/>
            <person name="Liimatainen K."/>
            <person name="Lipzen A."/>
            <person name="Lukacs Z."/>
            <person name="Mihaltcheva S."/>
            <person name="Morgado L.N."/>
            <person name="Niskanen T."/>
            <person name="Noordeloos M.E."/>
            <person name="Ohm R.A."/>
            <person name="Ortiz-Santana B."/>
            <person name="Ovrebo C."/>
            <person name="Racz N."/>
            <person name="Riley R."/>
            <person name="Savchenko A."/>
            <person name="Shiryaev A."/>
            <person name="Soop K."/>
            <person name="Spirin V."/>
            <person name="Szebenyi C."/>
            <person name="Tomsovsky M."/>
            <person name="Tulloss R.E."/>
            <person name="Uehling J."/>
            <person name="Grigoriev I.V."/>
            <person name="Vagvolgyi C."/>
            <person name="Papp T."/>
            <person name="Martin F.M."/>
            <person name="Miettinen O."/>
            <person name="Hibbett D.S."/>
            <person name="Nagy L.G."/>
        </authorList>
    </citation>
    <scope>NUCLEOTIDE SEQUENCE [LARGE SCALE GENOMIC DNA]</scope>
    <source>
        <strain evidence="1 2">NL-1719</strain>
    </source>
</reference>
<proteinExistence type="predicted"/>
<accession>A0ACD3A851</accession>
<evidence type="ECO:0000313" key="1">
    <source>
        <dbReference type="EMBL" id="TFK61816.1"/>
    </source>
</evidence>